<dbReference type="EMBL" id="JAACNH010000002">
    <property type="protein sequence ID" value="KAG8451741.1"/>
    <property type="molecule type" value="Genomic_DNA"/>
</dbReference>
<dbReference type="PANTHER" id="PTHR47305">
    <property type="entry name" value="BEN DOMAIN-CONTAINING PROTEIN 2"/>
    <property type="match status" value="1"/>
</dbReference>
<sequence>MKTAVVLLKDNQASDASPLASSESYQSSDDMDYFGARSRNIMLPAMVMFKGKQKVRPELSARYFIKHLFTDDVLIQSNVFGNPDRGVLPLDPNKIGALREFLQENYDTFDLNETGQDWRLCVAGINSTIRSIRYERKVEVKKITNKSRKRIATVTSS</sequence>
<dbReference type="AlphaFoldDB" id="A0A8T2KAY0"/>
<proteinExistence type="predicted"/>
<organism evidence="4 5">
    <name type="scientific">Hymenochirus boettgeri</name>
    <name type="common">Congo dwarf clawed frog</name>
    <dbReference type="NCBI Taxonomy" id="247094"/>
    <lineage>
        <taxon>Eukaryota</taxon>
        <taxon>Metazoa</taxon>
        <taxon>Chordata</taxon>
        <taxon>Craniata</taxon>
        <taxon>Vertebrata</taxon>
        <taxon>Euteleostomi</taxon>
        <taxon>Amphibia</taxon>
        <taxon>Batrachia</taxon>
        <taxon>Anura</taxon>
        <taxon>Pipoidea</taxon>
        <taxon>Pipidae</taxon>
        <taxon>Pipinae</taxon>
        <taxon>Hymenochirus</taxon>
    </lineage>
</organism>
<dbReference type="Pfam" id="PF10523">
    <property type="entry name" value="BEN"/>
    <property type="match status" value="1"/>
</dbReference>
<evidence type="ECO:0000313" key="4">
    <source>
        <dbReference type="EMBL" id="KAG8451741.1"/>
    </source>
</evidence>
<name>A0A8T2KAY0_9PIPI</name>
<dbReference type="InterPro" id="IPR018379">
    <property type="entry name" value="BEN_domain"/>
</dbReference>
<comment type="caution">
    <text evidence="4">The sequence shown here is derived from an EMBL/GenBank/DDBJ whole genome shotgun (WGS) entry which is preliminary data.</text>
</comment>
<dbReference type="GO" id="GO:0005634">
    <property type="term" value="C:nucleus"/>
    <property type="evidence" value="ECO:0007669"/>
    <property type="project" value="UniProtKB-SubCell"/>
</dbReference>
<protein>
    <recommendedName>
        <fullName evidence="3">BEN domain-containing protein</fullName>
    </recommendedName>
</protein>
<gene>
    <name evidence="4" type="ORF">GDO86_003801</name>
</gene>
<evidence type="ECO:0000313" key="5">
    <source>
        <dbReference type="Proteomes" id="UP000812440"/>
    </source>
</evidence>
<reference evidence="4" key="1">
    <citation type="thesis" date="2020" institute="ProQuest LLC" country="789 East Eisenhower Parkway, Ann Arbor, MI, USA">
        <title>Comparative Genomics and Chromosome Evolution.</title>
        <authorList>
            <person name="Mudd A.B."/>
        </authorList>
    </citation>
    <scope>NUCLEOTIDE SEQUENCE</scope>
    <source>
        <strain evidence="4">Female2</strain>
        <tissue evidence="4">Blood</tissue>
    </source>
</reference>
<dbReference type="SMART" id="SM01025">
    <property type="entry name" value="BEN"/>
    <property type="match status" value="1"/>
</dbReference>
<accession>A0A8T2KAY0</accession>
<keyword evidence="2" id="KW-0539">Nucleus</keyword>
<keyword evidence="5" id="KW-1185">Reference proteome</keyword>
<dbReference type="OrthoDB" id="8958408at2759"/>
<dbReference type="PANTHER" id="PTHR47305:SF1">
    <property type="entry name" value="BEN DOMAIN-CONTAINING PROTEIN"/>
    <property type="match status" value="1"/>
</dbReference>
<evidence type="ECO:0000259" key="3">
    <source>
        <dbReference type="PROSITE" id="PS51457"/>
    </source>
</evidence>
<dbReference type="GO" id="GO:0003677">
    <property type="term" value="F:DNA binding"/>
    <property type="evidence" value="ECO:0007669"/>
    <property type="project" value="InterPro"/>
</dbReference>
<evidence type="ECO:0000256" key="2">
    <source>
        <dbReference type="ARBA" id="ARBA00023242"/>
    </source>
</evidence>
<evidence type="ECO:0000256" key="1">
    <source>
        <dbReference type="ARBA" id="ARBA00004123"/>
    </source>
</evidence>
<comment type="subcellular location">
    <subcellularLocation>
        <location evidence="1">Nucleus</location>
    </subcellularLocation>
</comment>
<dbReference type="PROSITE" id="PS51457">
    <property type="entry name" value="BEN"/>
    <property type="match status" value="1"/>
</dbReference>
<feature type="domain" description="BEN" evidence="3">
    <location>
        <begin position="21"/>
        <end position="136"/>
    </location>
</feature>
<dbReference type="Proteomes" id="UP000812440">
    <property type="component" value="Chromosome 2"/>
</dbReference>